<dbReference type="AlphaFoldDB" id="A0A918TPA2"/>
<comment type="caution">
    <text evidence="2">The sequence shown here is derived from an EMBL/GenBank/DDBJ whole genome shotgun (WGS) entry which is preliminary data.</text>
</comment>
<reference evidence="2" key="1">
    <citation type="journal article" date="2014" name="Int. J. Syst. Evol. Microbiol.">
        <title>Complete genome sequence of Corynebacterium casei LMG S-19264T (=DSM 44701T), isolated from a smear-ripened cheese.</title>
        <authorList>
            <consortium name="US DOE Joint Genome Institute (JGI-PGF)"/>
            <person name="Walter F."/>
            <person name="Albersmeier A."/>
            <person name="Kalinowski J."/>
            <person name="Ruckert C."/>
        </authorList>
    </citation>
    <scope>NUCLEOTIDE SEQUENCE</scope>
    <source>
        <strain evidence="2">KCTC 23310</strain>
    </source>
</reference>
<keyword evidence="1" id="KW-0812">Transmembrane</keyword>
<proteinExistence type="predicted"/>
<feature type="transmembrane region" description="Helical" evidence="1">
    <location>
        <begin position="30"/>
        <end position="47"/>
    </location>
</feature>
<name>A0A918TPA2_9RHOB</name>
<dbReference type="RefSeq" id="WP_189411611.1">
    <property type="nucleotide sequence ID" value="NZ_BMYJ01000006.1"/>
</dbReference>
<dbReference type="InterPro" id="IPR018919">
    <property type="entry name" value="DUF2484"/>
</dbReference>
<evidence type="ECO:0000313" key="2">
    <source>
        <dbReference type="EMBL" id="GHC57259.1"/>
    </source>
</evidence>
<reference evidence="2" key="2">
    <citation type="submission" date="2020-09" db="EMBL/GenBank/DDBJ databases">
        <authorList>
            <person name="Sun Q."/>
            <person name="Kim S."/>
        </authorList>
    </citation>
    <scope>NUCLEOTIDE SEQUENCE</scope>
    <source>
        <strain evidence="2">KCTC 23310</strain>
    </source>
</reference>
<feature type="transmembrane region" description="Helical" evidence="1">
    <location>
        <begin position="53"/>
        <end position="73"/>
    </location>
</feature>
<dbReference type="Proteomes" id="UP000638981">
    <property type="component" value="Unassembled WGS sequence"/>
</dbReference>
<dbReference type="Pfam" id="PF10658">
    <property type="entry name" value="DUF2484"/>
    <property type="match status" value="1"/>
</dbReference>
<keyword evidence="1" id="KW-0472">Membrane</keyword>
<gene>
    <name evidence="2" type="ORF">GCM10007315_20820</name>
</gene>
<evidence type="ECO:0008006" key="4">
    <source>
        <dbReference type="Google" id="ProtNLM"/>
    </source>
</evidence>
<sequence length="88" mass="9960">MTAPLILTCLWFISANVIAMLPTRDHHWRAAYILIGVGIPLLGWLTWEQGPILGLLVLAAGASILRWPVIFLWRRMRRLLGWGPSHHG</sequence>
<keyword evidence="1" id="KW-1133">Transmembrane helix</keyword>
<evidence type="ECO:0000313" key="3">
    <source>
        <dbReference type="Proteomes" id="UP000638981"/>
    </source>
</evidence>
<feature type="transmembrane region" description="Helical" evidence="1">
    <location>
        <begin position="6"/>
        <end position="23"/>
    </location>
</feature>
<organism evidence="2 3">
    <name type="scientific">Neogemmobacter tilapiae</name>
    <dbReference type="NCBI Taxonomy" id="875041"/>
    <lineage>
        <taxon>Bacteria</taxon>
        <taxon>Pseudomonadati</taxon>
        <taxon>Pseudomonadota</taxon>
        <taxon>Alphaproteobacteria</taxon>
        <taxon>Rhodobacterales</taxon>
        <taxon>Paracoccaceae</taxon>
        <taxon>Neogemmobacter</taxon>
    </lineage>
</organism>
<protein>
    <recommendedName>
        <fullName evidence="4">DUF2484 family protein</fullName>
    </recommendedName>
</protein>
<accession>A0A918TPA2</accession>
<keyword evidence="3" id="KW-1185">Reference proteome</keyword>
<dbReference type="EMBL" id="BMYJ01000006">
    <property type="protein sequence ID" value="GHC57259.1"/>
    <property type="molecule type" value="Genomic_DNA"/>
</dbReference>
<evidence type="ECO:0000256" key="1">
    <source>
        <dbReference type="SAM" id="Phobius"/>
    </source>
</evidence>